<comment type="caution">
    <text evidence="1">The sequence shown here is derived from an EMBL/GenBank/DDBJ whole genome shotgun (WGS) entry which is preliminary data.</text>
</comment>
<dbReference type="InterPro" id="IPR026906">
    <property type="entry name" value="LRR_5"/>
</dbReference>
<evidence type="ECO:0000313" key="1">
    <source>
        <dbReference type="EMBL" id="GAT94936.1"/>
    </source>
</evidence>
<dbReference type="InterPro" id="IPR053139">
    <property type="entry name" value="Surface_bspA-like"/>
</dbReference>
<dbReference type="Pfam" id="PF13306">
    <property type="entry name" value="LRR_5"/>
    <property type="match status" value="2"/>
</dbReference>
<dbReference type="AlphaFoldDB" id="A0A5K1UIJ7"/>
<proteinExistence type="predicted"/>
<dbReference type="VEuPathDB" id="AmoebaDB:KM1_055860"/>
<reference evidence="1 2" key="1">
    <citation type="submission" date="2016-05" db="EMBL/GenBank/DDBJ databases">
        <title>First whole genome sequencing of Entamoeba histolytica HM1:IMSS-clone-6.</title>
        <authorList>
            <person name="Mukherjee Avik.K."/>
            <person name="Izumyama S."/>
            <person name="Nakada-Tsukui K."/>
            <person name="Nozaki T."/>
        </authorList>
    </citation>
    <scope>NUCLEOTIDE SEQUENCE [LARGE SCALE GENOMIC DNA]</scope>
    <source>
        <strain evidence="1 2">HM1:IMSS clone 6</strain>
    </source>
</reference>
<dbReference type="VEuPathDB" id="AmoebaDB:EHI5A_047640"/>
<protein>
    <submittedName>
        <fullName evidence="1">Leucine rich repeat protein bspa family</fullName>
    </submittedName>
</protein>
<dbReference type="PANTHER" id="PTHR45661:SF3">
    <property type="entry name" value="IG-LIKE DOMAIN-CONTAINING PROTEIN"/>
    <property type="match status" value="1"/>
</dbReference>
<sequence>MKQLDGYSILIVGKYFQNIHDYFNIILVNSKFKLTLEKYHYNPIPITLKMIKYFPHLQTQIIYSIDDPIIKGIKNIIYDCKIEYSTYLKIIQENKTNRIKLKFLRIEYSLYDRDDFGDTIPIQANYLGYYAYGNYSLKSLNIPESIKILSPRSLCENSLHSLIIPTSIHSLPISCCYLCNFLTSIQLPTTLGSIGAFCFYGCSSLKTIIIPSTVSFIGNSCFEKCLSLKSLIIPDCINTLNERLFQDCTSLTFIHLPSSLTRIRNNCFFNCISLYEFDFRPSNKIIKFSIPLFTKPLFESTGIKTPFIKFTKYDRLKNGNIIPPFVTSLEKYCFAGLPSLSSICIPSSVTKIGKGCFSNSDYIETMSIPSSIKVFGTNCFSWRLSTYYSFC</sequence>
<organism evidence="1 2">
    <name type="scientific">Entamoeba histolytica</name>
    <dbReference type="NCBI Taxonomy" id="5759"/>
    <lineage>
        <taxon>Eukaryota</taxon>
        <taxon>Amoebozoa</taxon>
        <taxon>Evosea</taxon>
        <taxon>Archamoebae</taxon>
        <taxon>Mastigamoebida</taxon>
        <taxon>Entamoebidae</taxon>
        <taxon>Entamoeba</taxon>
    </lineage>
</organism>
<dbReference type="Gene3D" id="3.80.10.10">
    <property type="entry name" value="Ribonuclease Inhibitor"/>
    <property type="match status" value="2"/>
</dbReference>
<dbReference type="PANTHER" id="PTHR45661">
    <property type="entry name" value="SURFACE ANTIGEN"/>
    <property type="match status" value="1"/>
</dbReference>
<dbReference type="InterPro" id="IPR032675">
    <property type="entry name" value="LRR_dom_sf"/>
</dbReference>
<dbReference type="EMBL" id="BDEQ01000001">
    <property type="protein sequence ID" value="GAT94936.1"/>
    <property type="molecule type" value="Genomic_DNA"/>
</dbReference>
<name>A0A5K1UIJ7_ENTHI</name>
<dbReference type="VEuPathDB" id="AmoebaDB:EHI_107220"/>
<dbReference type="VEuPathDB" id="AmoebaDB:EHI7A_026140"/>
<dbReference type="VEuPathDB" id="AmoebaDB:EHI8A_023020"/>
<dbReference type="Proteomes" id="UP000078387">
    <property type="component" value="Unassembled WGS sequence"/>
</dbReference>
<dbReference type="OMA" id="NCISLHE"/>
<accession>A0A5K1UIJ7</accession>
<dbReference type="SUPFAM" id="SSF52058">
    <property type="entry name" value="L domain-like"/>
    <property type="match status" value="1"/>
</dbReference>
<evidence type="ECO:0000313" key="2">
    <source>
        <dbReference type="Proteomes" id="UP000078387"/>
    </source>
</evidence>
<gene>
    <name evidence="1" type="ORF">CL6EHI_107220</name>
</gene>